<dbReference type="PANTHER" id="PTHR46889">
    <property type="entry name" value="TRANSPOSASE INSF FOR INSERTION SEQUENCE IS3B-RELATED"/>
    <property type="match status" value="1"/>
</dbReference>
<comment type="caution">
    <text evidence="3">The sequence shown here is derived from an EMBL/GenBank/DDBJ whole genome shotgun (WGS) entry which is preliminary data.</text>
</comment>
<dbReference type="AlphaFoldDB" id="A0A0R2EZR9"/>
<dbReference type="InterPro" id="IPR012337">
    <property type="entry name" value="RNaseH-like_sf"/>
</dbReference>
<evidence type="ECO:0000259" key="2">
    <source>
        <dbReference type="PROSITE" id="PS50994"/>
    </source>
</evidence>
<dbReference type="Pfam" id="PF00665">
    <property type="entry name" value="rve"/>
    <property type="match status" value="1"/>
</dbReference>
<dbReference type="InterPro" id="IPR036397">
    <property type="entry name" value="RNaseH_sf"/>
</dbReference>
<evidence type="ECO:0000313" key="3">
    <source>
        <dbReference type="EMBL" id="KRN21856.1"/>
    </source>
</evidence>
<dbReference type="InterPro" id="IPR048020">
    <property type="entry name" value="Transpos_IS3"/>
</dbReference>
<dbReference type="GO" id="GO:0003676">
    <property type="term" value="F:nucleic acid binding"/>
    <property type="evidence" value="ECO:0007669"/>
    <property type="project" value="InterPro"/>
</dbReference>
<sequence length="282" mass="33111">MNRVLKVTGLARSTYYYGCQHLDDIDQQDDPDLLTLIHQIHTQEPKYGAERITDELHNRGHIINHKRILRITRENGWQVLNYHKSTHQYHSYVGEVGSIAPNRLHQHFITDRPLQKLVTDVTDIRWGTQTLKERLFLSPVMDLYNDEILDFNISSHPTVDFVLDPVKRVLDNLPNLPYRTTMHSDRGVQYQHSKWRKELRRHRVFQSMSRLATCLDNAQMESFFSVLKAELDTKNYKTKEALIKAIKAWVNHYNTVRIKHHLGGKSPVDFRKSAATNRPELV</sequence>
<dbReference type="SUPFAM" id="SSF53098">
    <property type="entry name" value="Ribonuclease H-like"/>
    <property type="match status" value="1"/>
</dbReference>
<dbReference type="NCBIfam" id="NF033516">
    <property type="entry name" value="transpos_IS3"/>
    <property type="match status" value="1"/>
</dbReference>
<dbReference type="EMBL" id="AYZM01000103">
    <property type="protein sequence ID" value="KRN21856.1"/>
    <property type="molecule type" value="Genomic_DNA"/>
</dbReference>
<reference evidence="3 4" key="1">
    <citation type="journal article" date="2015" name="Genome Announc.">
        <title>Expanding the biotechnology potential of lactobacilli through comparative genomics of 213 strains and associated genera.</title>
        <authorList>
            <person name="Sun Z."/>
            <person name="Harris H.M."/>
            <person name="McCann A."/>
            <person name="Guo C."/>
            <person name="Argimon S."/>
            <person name="Zhang W."/>
            <person name="Yang X."/>
            <person name="Jeffery I.B."/>
            <person name="Cooney J.C."/>
            <person name="Kagawa T.F."/>
            <person name="Liu W."/>
            <person name="Song Y."/>
            <person name="Salvetti E."/>
            <person name="Wrobel A."/>
            <person name="Rasinkangas P."/>
            <person name="Parkhill J."/>
            <person name="Rea M.C."/>
            <person name="O'Sullivan O."/>
            <person name="Ritari J."/>
            <person name="Douillard F.P."/>
            <person name="Paul Ross R."/>
            <person name="Yang R."/>
            <person name="Briner A.E."/>
            <person name="Felis G.E."/>
            <person name="de Vos W.M."/>
            <person name="Barrangou R."/>
            <person name="Klaenhammer T.R."/>
            <person name="Caufield P.W."/>
            <person name="Cui Y."/>
            <person name="Zhang H."/>
            <person name="O'Toole P.W."/>
        </authorList>
    </citation>
    <scope>NUCLEOTIDE SEQUENCE [LARGE SCALE GENOMIC DNA]</scope>
    <source>
        <strain evidence="3 4">DSM 23365</strain>
    </source>
</reference>
<dbReference type="PANTHER" id="PTHR46889:SF4">
    <property type="entry name" value="TRANSPOSASE INSO FOR INSERTION SEQUENCE ELEMENT IS911B-RELATED"/>
    <property type="match status" value="1"/>
</dbReference>
<dbReference type="Proteomes" id="UP000051442">
    <property type="component" value="Unassembled WGS sequence"/>
</dbReference>
<feature type="domain" description="Integrase catalytic" evidence="2">
    <location>
        <begin position="109"/>
        <end position="275"/>
    </location>
</feature>
<dbReference type="GO" id="GO:0015074">
    <property type="term" value="P:DNA integration"/>
    <property type="evidence" value="ECO:0007669"/>
    <property type="project" value="InterPro"/>
</dbReference>
<protein>
    <recommendedName>
        <fullName evidence="2">Integrase catalytic domain-containing protein</fullName>
    </recommendedName>
</protein>
<evidence type="ECO:0000256" key="1">
    <source>
        <dbReference type="ARBA" id="ARBA00002286"/>
    </source>
</evidence>
<proteinExistence type="predicted"/>
<evidence type="ECO:0000313" key="4">
    <source>
        <dbReference type="Proteomes" id="UP000051442"/>
    </source>
</evidence>
<dbReference type="InterPro" id="IPR050900">
    <property type="entry name" value="Transposase_IS3/IS150/IS904"/>
</dbReference>
<gene>
    <name evidence="3" type="ORF">FD14_GL000860</name>
</gene>
<dbReference type="Pfam" id="PF13333">
    <property type="entry name" value="rve_2"/>
    <property type="match status" value="1"/>
</dbReference>
<dbReference type="PROSITE" id="PS50994">
    <property type="entry name" value="INTEGRASE"/>
    <property type="match status" value="1"/>
</dbReference>
<dbReference type="InterPro" id="IPR025948">
    <property type="entry name" value="HTH-like_dom"/>
</dbReference>
<accession>A0A0R2EZR9</accession>
<dbReference type="Gene3D" id="3.30.420.10">
    <property type="entry name" value="Ribonuclease H-like superfamily/Ribonuclease H"/>
    <property type="match status" value="1"/>
</dbReference>
<dbReference type="InterPro" id="IPR001584">
    <property type="entry name" value="Integrase_cat-core"/>
</dbReference>
<dbReference type="STRING" id="1423804.FD14_GL000860"/>
<keyword evidence="4" id="KW-1185">Reference proteome</keyword>
<comment type="function">
    <text evidence="1">Involved in the transposition of the insertion sequence.</text>
</comment>
<name>A0A0R2EZR9_9LACO</name>
<dbReference type="Pfam" id="PF13276">
    <property type="entry name" value="HTH_21"/>
    <property type="match status" value="1"/>
</dbReference>
<organism evidence="3 4">
    <name type="scientific">Secundilactobacillus similis DSM 23365 = JCM 2765</name>
    <dbReference type="NCBI Taxonomy" id="1423804"/>
    <lineage>
        <taxon>Bacteria</taxon>
        <taxon>Bacillati</taxon>
        <taxon>Bacillota</taxon>
        <taxon>Bacilli</taxon>
        <taxon>Lactobacillales</taxon>
        <taxon>Lactobacillaceae</taxon>
        <taxon>Secundilactobacillus</taxon>
    </lineage>
</organism>
<dbReference type="PATRIC" id="fig|1423804.4.peg.927"/>